<gene>
    <name evidence="8" type="ORF">CW360_07675</name>
    <name evidence="7" type="ORF">GCM10007363_29570</name>
</gene>
<reference evidence="10" key="4">
    <citation type="journal article" date="2019" name="Int. J. Syst. Evol. Microbiol.">
        <title>The Global Catalogue of Microorganisms (GCM) 10K type strain sequencing project: providing services to taxonomists for standard genome sequencing and annotation.</title>
        <authorList>
            <consortium name="The Broad Institute Genomics Platform"/>
            <consortium name="The Broad Institute Genome Sequencing Center for Infectious Disease"/>
            <person name="Wu L."/>
            <person name="Ma J."/>
        </authorList>
    </citation>
    <scope>NUCLEOTIDE SEQUENCE [LARGE SCALE GENOMIC DNA]</scope>
    <source>
        <strain evidence="10">CCM 8778</strain>
    </source>
</reference>
<evidence type="ECO:0000256" key="6">
    <source>
        <dbReference type="ARBA" id="ARBA00023136"/>
    </source>
</evidence>
<dbReference type="GO" id="GO:0005886">
    <property type="term" value="C:plasma membrane"/>
    <property type="evidence" value="ECO:0007669"/>
    <property type="project" value="UniProtKB-SubCell"/>
</dbReference>
<evidence type="ECO:0000256" key="4">
    <source>
        <dbReference type="ARBA" id="ARBA00022692"/>
    </source>
</evidence>
<dbReference type="Pfam" id="PF01899">
    <property type="entry name" value="MNHE"/>
    <property type="match status" value="1"/>
</dbReference>
<reference evidence="9" key="3">
    <citation type="submission" date="2017-12" db="EMBL/GenBank/DDBJ databases">
        <authorList>
            <person name="Yu X.-Y."/>
        </authorList>
    </citation>
    <scope>NUCLEOTIDE SEQUENCE [LARGE SCALE GENOMIC DNA]</scope>
    <source>
        <strain evidence="9">ZYSR67-Z</strain>
    </source>
</reference>
<dbReference type="PANTHER" id="PTHR34584:SF1">
    <property type="entry name" value="NA(+)_H(+) ANTIPORTER SUBUNIT E1"/>
    <property type="match status" value="1"/>
</dbReference>
<dbReference type="GO" id="GO:0008324">
    <property type="term" value="F:monoatomic cation transmembrane transporter activity"/>
    <property type="evidence" value="ECO:0007669"/>
    <property type="project" value="InterPro"/>
</dbReference>
<organism evidence="8 9">
    <name type="scientific">Pseudomonas fluvialis</name>
    <dbReference type="NCBI Taxonomy" id="1793966"/>
    <lineage>
        <taxon>Bacteria</taxon>
        <taxon>Pseudomonadati</taxon>
        <taxon>Pseudomonadota</taxon>
        <taxon>Gammaproteobacteria</taxon>
        <taxon>Pseudomonadales</taxon>
        <taxon>Pseudomonadaceae</taxon>
        <taxon>Pseudomonas</taxon>
    </lineage>
</organism>
<evidence type="ECO:0000313" key="8">
    <source>
        <dbReference type="EMBL" id="PKF71597.1"/>
    </source>
</evidence>
<evidence type="ECO:0000313" key="10">
    <source>
        <dbReference type="Proteomes" id="UP000655550"/>
    </source>
</evidence>
<keyword evidence="5" id="KW-1133">Transmembrane helix</keyword>
<dbReference type="InterPro" id="IPR002758">
    <property type="entry name" value="Cation_antiport_E"/>
</dbReference>
<dbReference type="PANTHER" id="PTHR34584">
    <property type="entry name" value="NA(+)/H(+) ANTIPORTER SUBUNIT E1"/>
    <property type="match status" value="1"/>
</dbReference>
<reference evidence="7" key="5">
    <citation type="submission" date="2024-05" db="EMBL/GenBank/DDBJ databases">
        <authorList>
            <person name="Sun Q."/>
            <person name="Sedlacek I."/>
        </authorList>
    </citation>
    <scope>NUCLEOTIDE SEQUENCE</scope>
    <source>
        <strain evidence="7">CCM 8778</strain>
    </source>
</reference>
<sequence length="158" mass="17472">MRVYLFCLLLASLWLPYPALLSVLAMHLLLRLLGLLLPAARHLAWRAEQALGFVGWYAGQLLIASLQVAWLALSRPAQVAPAIVAVQLAVDNPRQATLIAALLTLTPGSLALDYRPGQRCLFLHLLDCRQAEQAQQAVDALQTRLLGWLRRHPAEISQ</sequence>
<reference evidence="7" key="1">
    <citation type="journal article" date="2014" name="Int. J. Syst. Evol. Microbiol.">
        <title>Complete genome of a new Firmicutes species belonging to the dominant human colonic microbiota ('Ruminococcus bicirculans') reveals two chromosomes and a selective capacity to utilize plant glucans.</title>
        <authorList>
            <consortium name="NISC Comparative Sequencing Program"/>
            <person name="Wegmann U."/>
            <person name="Louis P."/>
            <person name="Goesmann A."/>
            <person name="Henrissat B."/>
            <person name="Duncan S.H."/>
            <person name="Flint H.J."/>
        </authorList>
    </citation>
    <scope>NUCLEOTIDE SEQUENCE</scope>
    <source>
        <strain evidence="7">CCM 8778</strain>
    </source>
</reference>
<dbReference type="EMBL" id="PIYS01000012">
    <property type="protein sequence ID" value="PKF71597.1"/>
    <property type="molecule type" value="Genomic_DNA"/>
</dbReference>
<evidence type="ECO:0008006" key="11">
    <source>
        <dbReference type="Google" id="ProtNLM"/>
    </source>
</evidence>
<evidence type="ECO:0000256" key="5">
    <source>
        <dbReference type="ARBA" id="ARBA00022989"/>
    </source>
</evidence>
<evidence type="ECO:0000256" key="1">
    <source>
        <dbReference type="ARBA" id="ARBA00004651"/>
    </source>
</evidence>
<dbReference type="RefSeq" id="WP_093986233.1">
    <property type="nucleotide sequence ID" value="NZ_BMDE01000011.1"/>
</dbReference>
<dbReference type="EMBL" id="BMDE01000011">
    <property type="protein sequence ID" value="GGH96905.1"/>
    <property type="molecule type" value="Genomic_DNA"/>
</dbReference>
<dbReference type="Proteomes" id="UP000242861">
    <property type="component" value="Unassembled WGS sequence"/>
</dbReference>
<keyword evidence="10" id="KW-1185">Reference proteome</keyword>
<comment type="subcellular location">
    <subcellularLocation>
        <location evidence="1">Cell membrane</location>
        <topology evidence="1">Multi-pass membrane protein</topology>
    </subcellularLocation>
</comment>
<comment type="caution">
    <text evidence="8">The sequence shown here is derived from an EMBL/GenBank/DDBJ whole genome shotgun (WGS) entry which is preliminary data.</text>
</comment>
<evidence type="ECO:0000256" key="3">
    <source>
        <dbReference type="ARBA" id="ARBA00022475"/>
    </source>
</evidence>
<dbReference type="Proteomes" id="UP000655550">
    <property type="component" value="Unassembled WGS sequence"/>
</dbReference>
<reference evidence="8" key="2">
    <citation type="submission" date="2017-12" db="EMBL/GenBank/DDBJ databases">
        <authorList>
            <person name="Hurst M.R.H."/>
        </authorList>
    </citation>
    <scope>NUCLEOTIDE SEQUENCE [LARGE SCALE GENOMIC DNA]</scope>
    <source>
        <strain evidence="8">ZYSR67-Z</strain>
    </source>
</reference>
<name>A0A2I0CR14_9PSED</name>
<proteinExistence type="inferred from homology"/>
<keyword evidence="4" id="KW-0812">Transmembrane</keyword>
<protein>
    <recommendedName>
        <fullName evidence="11">Cation:proton antiporter</fullName>
    </recommendedName>
</protein>
<evidence type="ECO:0000313" key="7">
    <source>
        <dbReference type="EMBL" id="GGH96905.1"/>
    </source>
</evidence>
<comment type="similarity">
    <text evidence="2">Belongs to the CPA3 antiporters (TC 2.A.63) subunit E family.</text>
</comment>
<keyword evidence="3" id="KW-1003">Cell membrane</keyword>
<accession>A0A2I0CR14</accession>
<keyword evidence="6" id="KW-0472">Membrane</keyword>
<evidence type="ECO:0000256" key="2">
    <source>
        <dbReference type="ARBA" id="ARBA00006228"/>
    </source>
</evidence>
<evidence type="ECO:0000313" key="9">
    <source>
        <dbReference type="Proteomes" id="UP000242861"/>
    </source>
</evidence>
<dbReference type="AlphaFoldDB" id="A0A2I0CR14"/>